<name>A0ABW8EWX0_9BURK</name>
<proteinExistence type="predicted"/>
<dbReference type="RefSeq" id="WP_050467207.1">
    <property type="nucleotide sequence ID" value="NZ_JBIUZV010000003.1"/>
</dbReference>
<accession>A0ABW8EWX0</accession>
<evidence type="ECO:0000313" key="2">
    <source>
        <dbReference type="Proteomes" id="UP001617427"/>
    </source>
</evidence>
<dbReference type="Proteomes" id="UP001617427">
    <property type="component" value="Unassembled WGS sequence"/>
</dbReference>
<dbReference type="EMBL" id="JBIUZV010000003">
    <property type="protein sequence ID" value="MFJ3045784.1"/>
    <property type="molecule type" value="Genomic_DNA"/>
</dbReference>
<sequence length="72" mass="8391">MSLKQYSLEEIFSKLQQIEIFVATGDLVQDACQEVGVSKQSYYRWKKKFGVPRIFSSRGSPHPIDMMFEKNN</sequence>
<evidence type="ECO:0000313" key="1">
    <source>
        <dbReference type="EMBL" id="MFJ3045784.1"/>
    </source>
</evidence>
<dbReference type="InterPro" id="IPR002514">
    <property type="entry name" value="Transposase_8"/>
</dbReference>
<gene>
    <name evidence="1" type="ORF">ACIPEN_08145</name>
</gene>
<reference evidence="1 2" key="1">
    <citation type="submission" date="2024-10" db="EMBL/GenBank/DDBJ databases">
        <title>The Natural Products Discovery Center: Release of the First 8490 Sequenced Strains for Exploring Actinobacteria Biosynthetic Diversity.</title>
        <authorList>
            <person name="Kalkreuter E."/>
            <person name="Kautsar S.A."/>
            <person name="Yang D."/>
            <person name="Bader C.D."/>
            <person name="Teijaro C.N."/>
            <person name="Fluegel L."/>
            <person name="Davis C.M."/>
            <person name="Simpson J.R."/>
            <person name="Lauterbach L."/>
            <person name="Steele A.D."/>
            <person name="Gui C."/>
            <person name="Meng S."/>
            <person name="Li G."/>
            <person name="Viehrig K."/>
            <person name="Ye F."/>
            <person name="Su P."/>
            <person name="Kiefer A.F."/>
            <person name="Nichols A."/>
            <person name="Cepeda A.J."/>
            <person name="Yan W."/>
            <person name="Fan B."/>
            <person name="Jiang Y."/>
            <person name="Adhikari A."/>
            <person name="Zheng C.-J."/>
            <person name="Schuster L."/>
            <person name="Cowan T.M."/>
            <person name="Smanski M.J."/>
            <person name="Chevrette M.G."/>
            <person name="De Carvalho L.P.S."/>
            <person name="Shen B."/>
        </authorList>
    </citation>
    <scope>NUCLEOTIDE SEQUENCE [LARGE SCALE GENOMIC DNA]</scope>
    <source>
        <strain evidence="1 2">NPDC087045</strain>
    </source>
</reference>
<keyword evidence="2" id="KW-1185">Reference proteome</keyword>
<organism evidence="1 2">
    <name type="scientific">Herbaspirillum chlorophenolicum</name>
    <dbReference type="NCBI Taxonomy" id="211589"/>
    <lineage>
        <taxon>Bacteria</taxon>
        <taxon>Pseudomonadati</taxon>
        <taxon>Pseudomonadota</taxon>
        <taxon>Betaproteobacteria</taxon>
        <taxon>Burkholderiales</taxon>
        <taxon>Oxalobacteraceae</taxon>
        <taxon>Herbaspirillum</taxon>
    </lineage>
</organism>
<comment type="caution">
    <text evidence="1">The sequence shown here is derived from an EMBL/GenBank/DDBJ whole genome shotgun (WGS) entry which is preliminary data.</text>
</comment>
<dbReference type="Pfam" id="PF01527">
    <property type="entry name" value="HTH_Tnp_1"/>
    <property type="match status" value="1"/>
</dbReference>
<protein>
    <submittedName>
        <fullName evidence="1">Transposase</fullName>
    </submittedName>
</protein>